<organism evidence="1 2">
    <name type="scientific">Ambrosiozyma monospora</name>
    <name type="common">Yeast</name>
    <name type="synonym">Endomycopsis monosporus</name>
    <dbReference type="NCBI Taxonomy" id="43982"/>
    <lineage>
        <taxon>Eukaryota</taxon>
        <taxon>Fungi</taxon>
        <taxon>Dikarya</taxon>
        <taxon>Ascomycota</taxon>
        <taxon>Saccharomycotina</taxon>
        <taxon>Pichiomycetes</taxon>
        <taxon>Pichiales</taxon>
        <taxon>Pichiaceae</taxon>
        <taxon>Ambrosiozyma</taxon>
    </lineage>
</organism>
<dbReference type="Proteomes" id="UP001165064">
    <property type="component" value="Unassembled WGS sequence"/>
</dbReference>
<accession>A0ACB5TB69</accession>
<reference evidence="1" key="1">
    <citation type="submission" date="2023-04" db="EMBL/GenBank/DDBJ databases">
        <title>Ambrosiozyma monospora NBRC 10751.</title>
        <authorList>
            <person name="Ichikawa N."/>
            <person name="Sato H."/>
            <person name="Tonouchi N."/>
        </authorList>
    </citation>
    <scope>NUCLEOTIDE SEQUENCE</scope>
    <source>
        <strain evidence="1">NBRC 10751</strain>
    </source>
</reference>
<proteinExistence type="predicted"/>
<protein>
    <submittedName>
        <fullName evidence="1">Unnamed protein product</fullName>
    </submittedName>
</protein>
<name>A0ACB5TB69_AMBMO</name>
<keyword evidence="2" id="KW-1185">Reference proteome</keyword>
<dbReference type="EMBL" id="BSXS01005997">
    <property type="protein sequence ID" value="GME84987.1"/>
    <property type="molecule type" value="Genomic_DNA"/>
</dbReference>
<gene>
    <name evidence="1" type="ORF">Amon02_000726600</name>
</gene>
<evidence type="ECO:0000313" key="2">
    <source>
        <dbReference type="Proteomes" id="UP001165064"/>
    </source>
</evidence>
<comment type="caution">
    <text evidence="1">The sequence shown here is derived from an EMBL/GenBank/DDBJ whole genome shotgun (WGS) entry which is preliminary data.</text>
</comment>
<evidence type="ECO:0000313" key="1">
    <source>
        <dbReference type="EMBL" id="GME84987.1"/>
    </source>
</evidence>
<sequence>MSTIRVHSDDEPSDQFNGMDENEIRNLARELTHASREATGYVPPAQDVPDSQYPPSNQQASSTNQAPIRDSSQREPSSTVPIQDSSRAGNSAAAVPGQRDTPTVDQSGRPSQLNQPSTQPQSSAATGQSRQPEPVDNRPYLNQQEGTSTAPYRQEPTNNVQAQSTMNTIRKSLSSLSRHSTRISQLPASGDPPFNSDDKRLDPDSDEFNAKYWIKNMRVMRDKDVDYYKPYKLGVVYKDLRAFGSGADADFKDNCINFPIKWFNTVKNMVNVNLNQTDILHPMDALMRPGTLNVVLGRPGAGCTTLLKCIASQTHGFHVDEKTRISYDGLTPHDIENHYRGDVIYDAEVETHFPHLTVGQTLELASSMKVPQNRPAGIDRDTYSKHLAKVAMALFGLSHTYYTKVGDDFVRGVSGGERKRVSIAEVTLSGGKLECWDNSTRGLDSASAENFVKTLKMSSEVLDTTGVVSIYQCSQGIF</sequence>